<evidence type="ECO:0000256" key="7">
    <source>
        <dbReference type="SAM" id="Phobius"/>
    </source>
</evidence>
<keyword evidence="10" id="KW-1185">Reference proteome</keyword>
<reference evidence="10" key="1">
    <citation type="journal article" date="2019" name="Int. J. Syst. Evol. Microbiol.">
        <title>The Global Catalogue of Microorganisms (GCM) 10K type strain sequencing project: providing services to taxonomists for standard genome sequencing and annotation.</title>
        <authorList>
            <consortium name="The Broad Institute Genomics Platform"/>
            <consortium name="The Broad Institute Genome Sequencing Center for Infectious Disease"/>
            <person name="Wu L."/>
            <person name="Ma J."/>
        </authorList>
    </citation>
    <scope>NUCLEOTIDE SEQUENCE [LARGE SCALE GENOMIC DNA]</scope>
    <source>
        <strain evidence="10">JCM 18303</strain>
    </source>
</reference>
<organism evidence="9 10">
    <name type="scientific">Pseudonocardia eucalypti</name>
    <dbReference type="NCBI Taxonomy" id="648755"/>
    <lineage>
        <taxon>Bacteria</taxon>
        <taxon>Bacillati</taxon>
        <taxon>Actinomycetota</taxon>
        <taxon>Actinomycetes</taxon>
        <taxon>Pseudonocardiales</taxon>
        <taxon>Pseudonocardiaceae</taxon>
        <taxon>Pseudonocardia</taxon>
    </lineage>
</organism>
<dbReference type="Pfam" id="PF00892">
    <property type="entry name" value="EamA"/>
    <property type="match status" value="2"/>
</dbReference>
<feature type="transmembrane region" description="Helical" evidence="7">
    <location>
        <begin position="242"/>
        <end position="261"/>
    </location>
</feature>
<dbReference type="PANTHER" id="PTHR32322">
    <property type="entry name" value="INNER MEMBRANE TRANSPORTER"/>
    <property type="match status" value="1"/>
</dbReference>
<feature type="transmembrane region" description="Helical" evidence="7">
    <location>
        <begin position="125"/>
        <end position="141"/>
    </location>
</feature>
<comment type="similarity">
    <text evidence="2">Belongs to the EamA transporter family.</text>
</comment>
<dbReference type="RefSeq" id="WP_221498738.1">
    <property type="nucleotide sequence ID" value="NZ_BAABJP010000031.1"/>
</dbReference>
<feature type="transmembrane region" description="Helical" evidence="7">
    <location>
        <begin position="179"/>
        <end position="199"/>
    </location>
</feature>
<proteinExistence type="inferred from homology"/>
<feature type="transmembrane region" description="Helical" evidence="7">
    <location>
        <begin position="211"/>
        <end position="230"/>
    </location>
</feature>
<dbReference type="Proteomes" id="UP001428817">
    <property type="component" value="Unassembled WGS sequence"/>
</dbReference>
<sequence>MTVEGGALRRFAPTAFVLLWSSAFVAAVIGVGAAPPLLLTFARFAGAGGLLALIAVLTRARWPRGRQLGHVAVSGLLIQAVQFGTMYTAMAKGLPGGVVALVQGLNPALIALLAAPLLGERIRRLQWWGFGIGTAGVLLAVSDRWSFAPAAVIFAVFGLLGLSVGTIYQKRFVADMNVFAGTAVQFLAGAPLVGLASLLTEHTGVTDWPSFGAALAWIVVVNSIGTFVLLNLMMRTGTASQVGALFFLTPAVTAVMSWLLLGAVLTRLELVGLALGGLGVLLVSVRPRARPGRPGPVSAGEPPAGRSASSRPAEAAPSASPPPAR</sequence>
<comment type="subcellular location">
    <subcellularLocation>
        <location evidence="1">Membrane</location>
        <topology evidence="1">Multi-pass membrane protein</topology>
    </subcellularLocation>
</comment>
<evidence type="ECO:0000256" key="6">
    <source>
        <dbReference type="SAM" id="MobiDB-lite"/>
    </source>
</evidence>
<evidence type="ECO:0000259" key="8">
    <source>
        <dbReference type="Pfam" id="PF00892"/>
    </source>
</evidence>
<keyword evidence="4 7" id="KW-1133">Transmembrane helix</keyword>
<feature type="transmembrane region" description="Helical" evidence="7">
    <location>
        <begin position="96"/>
        <end position="118"/>
    </location>
</feature>
<evidence type="ECO:0000256" key="3">
    <source>
        <dbReference type="ARBA" id="ARBA00022692"/>
    </source>
</evidence>
<comment type="caution">
    <text evidence="9">The sequence shown here is derived from an EMBL/GenBank/DDBJ whole genome shotgun (WGS) entry which is preliminary data.</text>
</comment>
<evidence type="ECO:0000313" key="10">
    <source>
        <dbReference type="Proteomes" id="UP001428817"/>
    </source>
</evidence>
<dbReference type="InterPro" id="IPR050638">
    <property type="entry name" value="AA-Vitamin_Transporters"/>
</dbReference>
<dbReference type="PANTHER" id="PTHR32322:SF2">
    <property type="entry name" value="EAMA DOMAIN-CONTAINING PROTEIN"/>
    <property type="match status" value="1"/>
</dbReference>
<feature type="domain" description="EamA" evidence="8">
    <location>
        <begin position="17"/>
        <end position="141"/>
    </location>
</feature>
<evidence type="ECO:0000256" key="4">
    <source>
        <dbReference type="ARBA" id="ARBA00022989"/>
    </source>
</evidence>
<feature type="region of interest" description="Disordered" evidence="6">
    <location>
        <begin position="287"/>
        <end position="325"/>
    </location>
</feature>
<accession>A0ABP9QPV1</accession>
<dbReference type="InterPro" id="IPR000620">
    <property type="entry name" value="EamA_dom"/>
</dbReference>
<dbReference type="InterPro" id="IPR037185">
    <property type="entry name" value="EmrE-like"/>
</dbReference>
<evidence type="ECO:0000256" key="2">
    <source>
        <dbReference type="ARBA" id="ARBA00007362"/>
    </source>
</evidence>
<dbReference type="SUPFAM" id="SSF103481">
    <property type="entry name" value="Multidrug resistance efflux transporter EmrE"/>
    <property type="match status" value="2"/>
</dbReference>
<feature type="transmembrane region" description="Helical" evidence="7">
    <location>
        <begin position="68"/>
        <end position="90"/>
    </location>
</feature>
<feature type="compositionally biased region" description="Low complexity" evidence="6">
    <location>
        <begin position="295"/>
        <end position="318"/>
    </location>
</feature>
<name>A0ABP9QPV1_9PSEU</name>
<evidence type="ECO:0000256" key="1">
    <source>
        <dbReference type="ARBA" id="ARBA00004141"/>
    </source>
</evidence>
<feature type="domain" description="EamA" evidence="8">
    <location>
        <begin position="151"/>
        <end position="284"/>
    </location>
</feature>
<feature type="transmembrane region" description="Helical" evidence="7">
    <location>
        <begin position="37"/>
        <end position="56"/>
    </location>
</feature>
<dbReference type="EMBL" id="BAABJP010000031">
    <property type="protein sequence ID" value="GAA5165400.1"/>
    <property type="molecule type" value="Genomic_DNA"/>
</dbReference>
<gene>
    <name evidence="9" type="ORF">GCM10023321_55350</name>
</gene>
<evidence type="ECO:0000256" key="5">
    <source>
        <dbReference type="ARBA" id="ARBA00023136"/>
    </source>
</evidence>
<evidence type="ECO:0000313" key="9">
    <source>
        <dbReference type="EMBL" id="GAA5165400.1"/>
    </source>
</evidence>
<feature type="transmembrane region" description="Helical" evidence="7">
    <location>
        <begin position="267"/>
        <end position="285"/>
    </location>
</feature>
<protein>
    <submittedName>
        <fullName evidence="9">DMT family transporter</fullName>
    </submittedName>
</protein>
<feature type="transmembrane region" description="Helical" evidence="7">
    <location>
        <begin position="12"/>
        <end position="31"/>
    </location>
</feature>
<feature type="transmembrane region" description="Helical" evidence="7">
    <location>
        <begin position="147"/>
        <end position="167"/>
    </location>
</feature>
<keyword evidence="5 7" id="KW-0472">Membrane</keyword>
<dbReference type="Gene3D" id="1.10.3730.20">
    <property type="match status" value="1"/>
</dbReference>
<keyword evidence="3 7" id="KW-0812">Transmembrane</keyword>